<dbReference type="GO" id="GO:0034432">
    <property type="term" value="F:bis(5'-adenosyl)-pentaphosphatase activity"/>
    <property type="evidence" value="ECO:0007669"/>
    <property type="project" value="TreeGrafter"/>
</dbReference>
<dbReference type="InterPro" id="IPR000086">
    <property type="entry name" value="NUDIX_hydrolase_dom"/>
</dbReference>
<evidence type="ECO:0000259" key="4">
    <source>
        <dbReference type="PROSITE" id="PS51462"/>
    </source>
</evidence>
<dbReference type="GO" id="GO:0008893">
    <property type="term" value="F:guanosine-3',5'-bis(diphosphate) 3'-diphosphatase activity"/>
    <property type="evidence" value="ECO:0007669"/>
    <property type="project" value="TreeGrafter"/>
</dbReference>
<dbReference type="PANTHER" id="PTHR11839">
    <property type="entry name" value="UDP/ADP-SUGAR PYROPHOSPHATASE"/>
    <property type="match status" value="1"/>
</dbReference>
<evidence type="ECO:0000256" key="3">
    <source>
        <dbReference type="HAMAP-Rule" id="MF_00298"/>
    </source>
</evidence>
<dbReference type="GO" id="GO:0006753">
    <property type="term" value="P:nucleoside phosphate metabolic process"/>
    <property type="evidence" value="ECO:0007669"/>
    <property type="project" value="TreeGrafter"/>
</dbReference>
<dbReference type="PRINTS" id="PR00502">
    <property type="entry name" value="NUDIXFAMILY"/>
</dbReference>
<gene>
    <name evidence="3 5" type="primary">rppH</name>
    <name evidence="3" type="synonym">nudH</name>
    <name evidence="5" type="ORF">GCM10017653_34540</name>
</gene>
<dbReference type="NCBIfam" id="NF001938">
    <property type="entry name" value="PRK00714.1-5"/>
    <property type="match status" value="1"/>
</dbReference>
<comment type="caution">
    <text evidence="5">The sequence shown here is derived from an EMBL/GenBank/DDBJ whole genome shotgun (WGS) entry which is preliminary data.</text>
</comment>
<name>A0A9W6K0P9_9HYPH</name>
<dbReference type="InterPro" id="IPR022927">
    <property type="entry name" value="RppH"/>
</dbReference>
<comment type="similarity">
    <text evidence="3">Belongs to the Nudix hydrolase family. RppH subfamily.</text>
</comment>
<dbReference type="InterPro" id="IPR015797">
    <property type="entry name" value="NUDIX_hydrolase-like_dom_sf"/>
</dbReference>
<dbReference type="InterPro" id="IPR020476">
    <property type="entry name" value="Nudix_hydrolase"/>
</dbReference>
<dbReference type="GO" id="GO:0019693">
    <property type="term" value="P:ribose phosphate metabolic process"/>
    <property type="evidence" value="ECO:0007669"/>
    <property type="project" value="TreeGrafter"/>
</dbReference>
<evidence type="ECO:0000256" key="2">
    <source>
        <dbReference type="ARBA" id="ARBA00022801"/>
    </source>
</evidence>
<comment type="cofactor">
    <cofactor evidence="1">
        <name>Mn(2+)</name>
        <dbReference type="ChEBI" id="CHEBI:29035"/>
    </cofactor>
</comment>
<keyword evidence="2 3" id="KW-0378">Hydrolase</keyword>
<dbReference type="Pfam" id="PF00293">
    <property type="entry name" value="NUDIX"/>
    <property type="match status" value="1"/>
</dbReference>
<dbReference type="CDD" id="cd03671">
    <property type="entry name" value="NUDIX_Ap4A_hydrolase_plant_like"/>
    <property type="match status" value="1"/>
</dbReference>
<dbReference type="EMBL" id="BSFM01000015">
    <property type="protein sequence ID" value="GLK85384.1"/>
    <property type="molecule type" value="Genomic_DNA"/>
</dbReference>
<accession>A0A9W6K0P9</accession>
<proteinExistence type="inferred from homology"/>
<organism evidence="5 6">
    <name type="scientific">Ancylobacter defluvii</name>
    <dbReference type="NCBI Taxonomy" id="1282440"/>
    <lineage>
        <taxon>Bacteria</taxon>
        <taxon>Pseudomonadati</taxon>
        <taxon>Pseudomonadota</taxon>
        <taxon>Alphaproteobacteria</taxon>
        <taxon>Hyphomicrobiales</taxon>
        <taxon>Xanthobacteraceae</taxon>
        <taxon>Ancylobacter</taxon>
    </lineage>
</organism>
<dbReference type="Gene3D" id="3.90.79.10">
    <property type="entry name" value="Nucleoside Triphosphate Pyrophosphohydrolase"/>
    <property type="match status" value="1"/>
</dbReference>
<comment type="cofactor">
    <cofactor evidence="3">
        <name>a divalent metal cation</name>
        <dbReference type="ChEBI" id="CHEBI:60240"/>
    </cofactor>
</comment>
<dbReference type="SUPFAM" id="SSF55811">
    <property type="entry name" value="Nudix"/>
    <property type="match status" value="1"/>
</dbReference>
<evidence type="ECO:0000256" key="1">
    <source>
        <dbReference type="ARBA" id="ARBA00001936"/>
    </source>
</evidence>
<feature type="domain" description="Nudix hydrolase" evidence="4">
    <location>
        <begin position="16"/>
        <end position="169"/>
    </location>
</feature>
<dbReference type="PROSITE" id="PS51462">
    <property type="entry name" value="NUDIX"/>
    <property type="match status" value="1"/>
</dbReference>
<reference evidence="5" key="1">
    <citation type="journal article" date="2014" name="Int. J. Syst. Evol. Microbiol.">
        <title>Complete genome sequence of Corynebacterium casei LMG S-19264T (=DSM 44701T), isolated from a smear-ripened cheese.</title>
        <authorList>
            <consortium name="US DOE Joint Genome Institute (JGI-PGF)"/>
            <person name="Walter F."/>
            <person name="Albersmeier A."/>
            <person name="Kalinowski J."/>
            <person name="Ruckert C."/>
        </authorList>
    </citation>
    <scope>NUCLEOTIDE SEQUENCE</scope>
    <source>
        <strain evidence="5">VKM B-2789</strain>
    </source>
</reference>
<comment type="function">
    <text evidence="3">Accelerates the degradation of transcripts by removing pyrophosphate from the 5'-end of triphosphorylated RNA, leading to a more labile monophosphorylated state that can stimulate subsequent ribonuclease cleavage.</text>
</comment>
<keyword evidence="6" id="KW-1185">Reference proteome</keyword>
<evidence type="ECO:0000313" key="5">
    <source>
        <dbReference type="EMBL" id="GLK85384.1"/>
    </source>
</evidence>
<dbReference type="Proteomes" id="UP001143330">
    <property type="component" value="Unassembled WGS sequence"/>
</dbReference>
<protein>
    <recommendedName>
        <fullName evidence="3">RNA pyrophosphohydrolase</fullName>
        <ecNumber evidence="3">3.6.1.-</ecNumber>
    </recommendedName>
    <alternativeName>
        <fullName evidence="3">(Di)nucleoside polyphosphate hydrolase</fullName>
    </alternativeName>
</protein>
<dbReference type="PANTHER" id="PTHR11839:SF22">
    <property type="entry name" value="NUDIX HYDROLASE 26, CHLOROPLASTIC"/>
    <property type="match status" value="1"/>
</dbReference>
<dbReference type="AlphaFoldDB" id="A0A9W6K0P9"/>
<sequence length="180" mass="20163">MSRDPAPAMIPFEQLPYRPCVGVVLVNRDGLVFVGRRADSGNEPVDAGHAWQMPQGGIDEGESPEEAALRELYEETSVRSVEPLAVAPDWFAYDLPEPIARKAWKGRYRGQMQKWVALRFTGPDSEIDVLRPGGGKHKPEFAAWRWERLGNTPGLIIPFKRPVYERVAETFAPVVAPQAR</sequence>
<evidence type="ECO:0000313" key="6">
    <source>
        <dbReference type="Proteomes" id="UP001143330"/>
    </source>
</evidence>
<feature type="short sequence motif" description="Nudix box" evidence="3">
    <location>
        <begin position="56"/>
        <end position="77"/>
    </location>
</feature>
<dbReference type="EC" id="3.6.1.-" evidence="3"/>
<dbReference type="HAMAP" id="MF_00298">
    <property type="entry name" value="Nudix_RppH"/>
    <property type="match status" value="1"/>
</dbReference>
<reference evidence="5" key="2">
    <citation type="submission" date="2023-01" db="EMBL/GenBank/DDBJ databases">
        <authorList>
            <person name="Sun Q."/>
            <person name="Evtushenko L."/>
        </authorList>
    </citation>
    <scope>NUCLEOTIDE SEQUENCE</scope>
    <source>
        <strain evidence="5">VKM B-2789</strain>
    </source>
</reference>